<dbReference type="RefSeq" id="WP_025747850.1">
    <property type="nucleotide sequence ID" value="NZ_FOXR01000009.1"/>
</dbReference>
<dbReference type="PANTHER" id="PTHR38659">
    <property type="entry name" value="METAL-DEPENDENT PHOSPHOHYDROLASE"/>
    <property type="match status" value="1"/>
</dbReference>
<dbReference type="OrthoDB" id="9801160at2"/>
<sequence length="183" mass="20068">MTREEALQMVKENVKNANLIKHMLATEAVMRALARRLGEDEEKWGLVGLVHDVDYEKTADSPLQHGLIGAQMLAQAGMEEDEVNAVKAHNESLGYQRVTKLDKALYAADPVTGLIVAAALVKPSKKLADVDTEFVLKKFKEKSFARGASREQIMSCQELGLTLEEFIGLAITAMQSIADDLGL</sequence>
<feature type="domain" description="HD" evidence="1">
    <location>
        <begin position="20"/>
        <end position="109"/>
    </location>
</feature>
<dbReference type="NCBIfam" id="TIGR00277">
    <property type="entry name" value="HDIG"/>
    <property type="match status" value="1"/>
</dbReference>
<reference evidence="2 3" key="1">
    <citation type="submission" date="2016-10" db="EMBL/GenBank/DDBJ databases">
        <authorList>
            <person name="de Groot N.N."/>
        </authorList>
    </citation>
    <scope>NUCLEOTIDE SEQUENCE [LARGE SCALE GENOMIC DNA]</scope>
    <source>
        <strain evidence="2 3">DSM 20678</strain>
    </source>
</reference>
<gene>
    <name evidence="2" type="ORF">SAMN05444406_10944</name>
</gene>
<name>A0A1I5V0V5_9FIRM</name>
<accession>A0A1I5V0V5</accession>
<dbReference type="Pfam" id="PF01966">
    <property type="entry name" value="HD"/>
    <property type="match status" value="1"/>
</dbReference>
<dbReference type="InterPro" id="IPR006675">
    <property type="entry name" value="HDIG_dom"/>
</dbReference>
<dbReference type="EMBL" id="FOXR01000009">
    <property type="protein sequence ID" value="SFQ01098.1"/>
    <property type="molecule type" value="Genomic_DNA"/>
</dbReference>
<keyword evidence="3" id="KW-1185">Reference proteome</keyword>
<dbReference type="SUPFAM" id="SSF109604">
    <property type="entry name" value="HD-domain/PDEase-like"/>
    <property type="match status" value="1"/>
</dbReference>
<dbReference type="STRING" id="937334.SAMN05444406_10944"/>
<proteinExistence type="predicted"/>
<dbReference type="AlphaFoldDB" id="A0A1I5V0V5"/>
<dbReference type="PANTHER" id="PTHR38659:SF1">
    <property type="entry name" value="METAL DEPENDENT PHOSPHOHYDROLASE"/>
    <property type="match status" value="1"/>
</dbReference>
<evidence type="ECO:0000259" key="1">
    <source>
        <dbReference type="Pfam" id="PF01966"/>
    </source>
</evidence>
<dbReference type="Gene3D" id="1.10.3210.10">
    <property type="entry name" value="Hypothetical protein af1432"/>
    <property type="match status" value="1"/>
</dbReference>
<dbReference type="Proteomes" id="UP000198577">
    <property type="component" value="Unassembled WGS sequence"/>
</dbReference>
<evidence type="ECO:0000313" key="2">
    <source>
        <dbReference type="EMBL" id="SFQ01098.1"/>
    </source>
</evidence>
<dbReference type="InterPro" id="IPR006674">
    <property type="entry name" value="HD_domain"/>
</dbReference>
<protein>
    <submittedName>
        <fullName evidence="2">HDIG domain-containing protein</fullName>
    </submittedName>
</protein>
<evidence type="ECO:0000313" key="3">
    <source>
        <dbReference type="Proteomes" id="UP000198577"/>
    </source>
</evidence>
<organism evidence="2 3">
    <name type="scientific">Caldicoprobacter faecalis</name>
    <dbReference type="NCBI Taxonomy" id="937334"/>
    <lineage>
        <taxon>Bacteria</taxon>
        <taxon>Bacillati</taxon>
        <taxon>Bacillota</taxon>
        <taxon>Clostridia</taxon>
        <taxon>Caldicoprobacterales</taxon>
        <taxon>Caldicoprobacteraceae</taxon>
        <taxon>Caldicoprobacter</taxon>
    </lineage>
</organism>